<dbReference type="EMBL" id="JAAMPI010001988">
    <property type="protein sequence ID" value="KAF4620185.1"/>
    <property type="molecule type" value="Genomic_DNA"/>
</dbReference>
<dbReference type="Proteomes" id="UP000566819">
    <property type="component" value="Unassembled WGS sequence"/>
</dbReference>
<dbReference type="OrthoDB" id="194358at2759"/>
<dbReference type="InterPro" id="IPR010730">
    <property type="entry name" value="HET"/>
</dbReference>
<name>A0A8H4R0U8_9HELO</name>
<dbReference type="InterPro" id="IPR052895">
    <property type="entry name" value="HetReg/Transcr_Mod"/>
</dbReference>
<comment type="caution">
    <text evidence="3">The sequence shown here is derived from an EMBL/GenBank/DDBJ whole genome shotgun (WGS) entry which is preliminary data.</text>
</comment>
<organism evidence="3 4">
    <name type="scientific">Cudoniella acicularis</name>
    <dbReference type="NCBI Taxonomy" id="354080"/>
    <lineage>
        <taxon>Eukaryota</taxon>
        <taxon>Fungi</taxon>
        <taxon>Dikarya</taxon>
        <taxon>Ascomycota</taxon>
        <taxon>Pezizomycotina</taxon>
        <taxon>Leotiomycetes</taxon>
        <taxon>Helotiales</taxon>
        <taxon>Tricladiaceae</taxon>
        <taxon>Cudoniella</taxon>
    </lineage>
</organism>
<feature type="domain" description="Heterokaryon incompatibility" evidence="2">
    <location>
        <begin position="50"/>
        <end position="187"/>
    </location>
</feature>
<dbReference type="Pfam" id="PF06985">
    <property type="entry name" value="HET"/>
    <property type="match status" value="1"/>
</dbReference>
<gene>
    <name evidence="3" type="ORF">G7Y89_g14636</name>
</gene>
<feature type="compositionally biased region" description="Basic and acidic residues" evidence="1">
    <location>
        <begin position="488"/>
        <end position="501"/>
    </location>
</feature>
<evidence type="ECO:0000313" key="3">
    <source>
        <dbReference type="EMBL" id="KAF4620185.1"/>
    </source>
</evidence>
<feature type="region of interest" description="Disordered" evidence="1">
    <location>
        <begin position="488"/>
        <end position="507"/>
    </location>
</feature>
<proteinExistence type="predicted"/>
<accession>A0A8H4R0U8</accession>
<protein>
    <recommendedName>
        <fullName evidence="2">Heterokaryon incompatibility domain-containing protein</fullName>
    </recommendedName>
</protein>
<evidence type="ECO:0000256" key="1">
    <source>
        <dbReference type="SAM" id="MobiDB-lite"/>
    </source>
</evidence>
<dbReference type="PANTHER" id="PTHR24148:SF78">
    <property type="entry name" value="HETEROKARYON INCOMPATIBILITY DOMAIN-CONTAINING PROTEIN"/>
    <property type="match status" value="1"/>
</dbReference>
<keyword evidence="4" id="KW-1185">Reference proteome</keyword>
<reference evidence="3 4" key="1">
    <citation type="submission" date="2020-03" db="EMBL/GenBank/DDBJ databases">
        <title>Draft Genome Sequence of Cudoniella acicularis.</title>
        <authorList>
            <person name="Buettner E."/>
            <person name="Kellner H."/>
        </authorList>
    </citation>
    <scope>NUCLEOTIDE SEQUENCE [LARGE SCALE GENOMIC DNA]</scope>
    <source>
        <strain evidence="3 4">DSM 108380</strain>
    </source>
</reference>
<dbReference type="AlphaFoldDB" id="A0A8H4R0U8"/>
<evidence type="ECO:0000313" key="4">
    <source>
        <dbReference type="Proteomes" id="UP000566819"/>
    </source>
</evidence>
<evidence type="ECO:0000259" key="2">
    <source>
        <dbReference type="Pfam" id="PF06985"/>
    </source>
</evidence>
<sequence length="507" mass="58468">MPPYRYSSLSHKPNIIRLLRLLPSKDEPENLRCELLEHTLRESDTACHPYEALSYVWGSEKKPKSITIIDDQKDDQELAVTQNLYIALLHLRDHEIPRIIWADAVCINQANKEEKEHQIKFMAAIYAKASRVIVWLGEARDESDRALESIRIAGEKSVEPSNTELFEQAILQLLERPWFCRIWVLQEMAAARHVIIMCGSTQIDGYAFCLGLEIFKTVLKDSKYLITFLIRGAIFRSRQISMKQGRLSLEICPLGELFDMYHDYNATKRHDKVYALLAMSSDDLSVAGLEPDYNVPWEMLMRSLVKFLLGDHASIDTWNDREIAVIKNKGCTLGQVSSIRTKQDNRRYIQITFNYVLGNPKHGKNRKICWTLPSSAKPVKEGDVICVLQGAQKPTIVRSFGDYFAIIMITAIPSEHIQAGWPDLLQFEERFTRDFLLVWDWEKSTEILPDRGKYDTLIRKSPKIELESQLDKATRTWNFAQILGDSGQHEKAKEKEREAIKRLGTIK</sequence>
<dbReference type="PANTHER" id="PTHR24148">
    <property type="entry name" value="ANKYRIN REPEAT DOMAIN-CONTAINING PROTEIN 39 HOMOLOG-RELATED"/>
    <property type="match status" value="1"/>
</dbReference>